<reference evidence="2" key="1">
    <citation type="submission" date="2020-05" db="EMBL/GenBank/DDBJ databases">
        <authorList>
            <person name="Chiriac C."/>
            <person name="Salcher M."/>
            <person name="Ghai R."/>
            <person name="Kavagutti S V."/>
        </authorList>
    </citation>
    <scope>NUCLEOTIDE SEQUENCE</scope>
</reference>
<proteinExistence type="predicted"/>
<evidence type="ECO:0000313" key="1">
    <source>
        <dbReference type="EMBL" id="CAB4954401.1"/>
    </source>
</evidence>
<dbReference type="EMBL" id="CAFBPU010000029">
    <property type="protein sequence ID" value="CAB5034983.1"/>
    <property type="molecule type" value="Genomic_DNA"/>
</dbReference>
<name>A0A6J7S1I6_9ZZZZ</name>
<protein>
    <submittedName>
        <fullName evidence="2">Unannotated protein</fullName>
    </submittedName>
</protein>
<accession>A0A6J7S1I6</accession>
<organism evidence="2">
    <name type="scientific">freshwater metagenome</name>
    <dbReference type="NCBI Taxonomy" id="449393"/>
    <lineage>
        <taxon>unclassified sequences</taxon>
        <taxon>metagenomes</taxon>
        <taxon>ecological metagenomes</taxon>
    </lineage>
</organism>
<evidence type="ECO:0000313" key="2">
    <source>
        <dbReference type="EMBL" id="CAB5034983.1"/>
    </source>
</evidence>
<sequence>MGGPNCAGCGYPFGADIEGDDVSALRALGGMTVRAGTTDVRYCSSCTRAALSDIECHLGLAVR</sequence>
<dbReference type="AlphaFoldDB" id="A0A6J7S1I6"/>
<gene>
    <name evidence="1" type="ORF">UFOPK3752_01868</name>
    <name evidence="2" type="ORF">UFOPK4150_01423</name>
</gene>
<dbReference type="EMBL" id="CAFBND010000099">
    <property type="protein sequence ID" value="CAB4954401.1"/>
    <property type="molecule type" value="Genomic_DNA"/>
</dbReference>